<proteinExistence type="predicted"/>
<dbReference type="Proteomes" id="UP001283361">
    <property type="component" value="Unassembled WGS sequence"/>
</dbReference>
<keyword evidence="2" id="KW-1185">Reference proteome</keyword>
<dbReference type="AlphaFoldDB" id="A0AAE1DYA7"/>
<evidence type="ECO:0000313" key="2">
    <source>
        <dbReference type="Proteomes" id="UP001283361"/>
    </source>
</evidence>
<sequence>MAVAPCNASSDTRGPSKALTERFLRIKTLNDLSSSKSNKFEYTSSLSLKWREEYRARREKFDEINRGQKHSQHLDVGTEKGKSCSGHITEQSLETNPQKHICLVLADLALNLLHFNELAPFSGFHIGGQVVRALQVSGATKLTNGAYQEELFKILPRLFFLGKGQFCALELAIGVSMTTDHQHSVAKWGAYAKPDYFALLPSRLAEI</sequence>
<dbReference type="EMBL" id="JAWDGP010001864">
    <property type="protein sequence ID" value="KAK3787516.1"/>
    <property type="molecule type" value="Genomic_DNA"/>
</dbReference>
<protein>
    <submittedName>
        <fullName evidence="1">Uncharacterized protein</fullName>
    </submittedName>
</protein>
<comment type="caution">
    <text evidence="1">The sequence shown here is derived from an EMBL/GenBank/DDBJ whole genome shotgun (WGS) entry which is preliminary data.</text>
</comment>
<gene>
    <name evidence="1" type="ORF">RRG08_025777</name>
</gene>
<reference evidence="1" key="1">
    <citation type="journal article" date="2023" name="G3 (Bethesda)">
        <title>A reference genome for the long-term kleptoplast-retaining sea slug Elysia crispata morphotype clarki.</title>
        <authorList>
            <person name="Eastman K.E."/>
            <person name="Pendleton A.L."/>
            <person name="Shaikh M.A."/>
            <person name="Suttiyut T."/>
            <person name="Ogas R."/>
            <person name="Tomko P."/>
            <person name="Gavelis G."/>
            <person name="Widhalm J.R."/>
            <person name="Wisecaver J.H."/>
        </authorList>
    </citation>
    <scope>NUCLEOTIDE SEQUENCE</scope>
    <source>
        <strain evidence="1">ECLA1</strain>
    </source>
</reference>
<evidence type="ECO:0000313" key="1">
    <source>
        <dbReference type="EMBL" id="KAK3787516.1"/>
    </source>
</evidence>
<accession>A0AAE1DYA7</accession>
<name>A0AAE1DYA7_9GAST</name>
<organism evidence="1 2">
    <name type="scientific">Elysia crispata</name>
    <name type="common">lettuce slug</name>
    <dbReference type="NCBI Taxonomy" id="231223"/>
    <lineage>
        <taxon>Eukaryota</taxon>
        <taxon>Metazoa</taxon>
        <taxon>Spiralia</taxon>
        <taxon>Lophotrochozoa</taxon>
        <taxon>Mollusca</taxon>
        <taxon>Gastropoda</taxon>
        <taxon>Heterobranchia</taxon>
        <taxon>Euthyneura</taxon>
        <taxon>Panpulmonata</taxon>
        <taxon>Sacoglossa</taxon>
        <taxon>Placobranchoidea</taxon>
        <taxon>Plakobranchidae</taxon>
        <taxon>Elysia</taxon>
    </lineage>
</organism>